<dbReference type="SUPFAM" id="SSF55729">
    <property type="entry name" value="Acyl-CoA N-acyltransferases (Nat)"/>
    <property type="match status" value="1"/>
</dbReference>
<dbReference type="GO" id="GO:0008999">
    <property type="term" value="F:protein-N-terminal-alanine acetyltransferase activity"/>
    <property type="evidence" value="ECO:0007669"/>
    <property type="project" value="TreeGrafter"/>
</dbReference>
<evidence type="ECO:0000259" key="1">
    <source>
        <dbReference type="PROSITE" id="PS51186"/>
    </source>
</evidence>
<protein>
    <submittedName>
        <fullName evidence="2">Ribosomal-protein-L7/L12-serine acetyltransferase</fullName>
    </submittedName>
</protein>
<comment type="caution">
    <text evidence="2">The sequence shown here is derived from an EMBL/GenBank/DDBJ whole genome shotgun (WGS) entry which is preliminary data.</text>
</comment>
<dbReference type="Pfam" id="PF13302">
    <property type="entry name" value="Acetyltransf_3"/>
    <property type="match status" value="1"/>
</dbReference>
<sequence length="182" mass="20466">MFTLNVDDELQLAMIEESFAPLYAQIVADQRAYLSQWLAWPPHCRSQQDFELFAQNMLHDYADGKVLVCAMFYRGELVGNCSLQDINRDLGKARIGYWLSQPHQGKGIATRAVAKLIEVAFHQYQLEKVELAAASGNLPSQAVAKRLGFVQEGLITRAEDLNGRVVDHIIYGLTRAHANQHP</sequence>
<dbReference type="AlphaFoldDB" id="A0A0Q2RUG7"/>
<gene>
    <name evidence="2" type="ORF">AMR76_00060</name>
</gene>
<evidence type="ECO:0000313" key="3">
    <source>
        <dbReference type="Proteomes" id="UP000051221"/>
    </source>
</evidence>
<dbReference type="Proteomes" id="UP000051221">
    <property type="component" value="Unassembled WGS sequence"/>
</dbReference>
<accession>A0A0Q2RUG7</accession>
<dbReference type="GO" id="GO:1990189">
    <property type="term" value="F:protein N-terminal-serine acetyltransferase activity"/>
    <property type="evidence" value="ECO:0007669"/>
    <property type="project" value="TreeGrafter"/>
</dbReference>
<keyword evidence="2" id="KW-0808">Transferase</keyword>
<dbReference type="PANTHER" id="PTHR43441:SF11">
    <property type="entry name" value="RIBOSOMAL-PROTEIN-SERINE ACETYLTRANSFERASE"/>
    <property type="match status" value="1"/>
</dbReference>
<evidence type="ECO:0000313" key="2">
    <source>
        <dbReference type="EMBL" id="KQH87734.1"/>
    </source>
</evidence>
<feature type="domain" description="N-acetyltransferase" evidence="1">
    <location>
        <begin position="24"/>
        <end position="176"/>
    </location>
</feature>
<keyword evidence="3" id="KW-1185">Reference proteome</keyword>
<organism evidence="2 3">
    <name type="scientific">Vibrio furnissii</name>
    <dbReference type="NCBI Taxonomy" id="29494"/>
    <lineage>
        <taxon>Bacteria</taxon>
        <taxon>Pseudomonadati</taxon>
        <taxon>Pseudomonadota</taxon>
        <taxon>Gammaproteobacteria</taxon>
        <taxon>Vibrionales</taxon>
        <taxon>Vibrionaceae</taxon>
        <taxon>Vibrio</taxon>
    </lineage>
</organism>
<name>A0A0Q2RUG7_VIBFU</name>
<dbReference type="GO" id="GO:0005737">
    <property type="term" value="C:cytoplasm"/>
    <property type="evidence" value="ECO:0007669"/>
    <property type="project" value="TreeGrafter"/>
</dbReference>
<dbReference type="EMBL" id="LKHS01000001">
    <property type="protein sequence ID" value="KQH87734.1"/>
    <property type="molecule type" value="Genomic_DNA"/>
</dbReference>
<dbReference type="PANTHER" id="PTHR43441">
    <property type="entry name" value="RIBOSOMAL-PROTEIN-SERINE ACETYLTRANSFERASE"/>
    <property type="match status" value="1"/>
</dbReference>
<dbReference type="InParanoid" id="A0A0Q2RUG7"/>
<dbReference type="InterPro" id="IPR016181">
    <property type="entry name" value="Acyl_CoA_acyltransferase"/>
</dbReference>
<dbReference type="PROSITE" id="PS51186">
    <property type="entry name" value="GNAT"/>
    <property type="match status" value="1"/>
</dbReference>
<dbReference type="FunCoup" id="A0A0Q2RUG7">
    <property type="interactions" value="16"/>
</dbReference>
<dbReference type="RefSeq" id="WP_055464891.1">
    <property type="nucleotide sequence ID" value="NZ_CP046798.1"/>
</dbReference>
<reference evidence="2 3" key="1">
    <citation type="submission" date="2015-08" db="EMBL/GenBank/DDBJ databases">
        <title>Antibacterial properties of a collection of Vibrionaceae strains.</title>
        <authorList>
            <person name="Giubergia S."/>
        </authorList>
    </citation>
    <scope>NUCLEOTIDE SEQUENCE [LARGE SCALE GENOMIC DNA]</scope>
    <source>
        <strain evidence="2 3">S0821</strain>
    </source>
</reference>
<dbReference type="InterPro" id="IPR051908">
    <property type="entry name" value="Ribosomal_N-acetyltransferase"/>
</dbReference>
<dbReference type="Gene3D" id="3.40.630.30">
    <property type="match status" value="1"/>
</dbReference>
<dbReference type="InterPro" id="IPR000182">
    <property type="entry name" value="GNAT_dom"/>
</dbReference>
<proteinExistence type="predicted"/>